<dbReference type="Proteomes" id="UP001500151">
    <property type="component" value="Unassembled WGS sequence"/>
</dbReference>
<sequence>MCFYPLQHDLIWFTGVTLPDPFAVYDSVDVPKERFAAAKREYGRGATGSSQPVQMPVRSRLDIHVRPRG</sequence>
<gene>
    <name evidence="1" type="ORF">GCM10010307_65840</name>
</gene>
<keyword evidence="2" id="KW-1185">Reference proteome</keyword>
<organism evidence="1 2">
    <name type="scientific">Streptomyces vastus</name>
    <dbReference type="NCBI Taxonomy" id="285451"/>
    <lineage>
        <taxon>Bacteria</taxon>
        <taxon>Bacillati</taxon>
        <taxon>Actinomycetota</taxon>
        <taxon>Actinomycetes</taxon>
        <taxon>Kitasatosporales</taxon>
        <taxon>Streptomycetaceae</taxon>
        <taxon>Streptomyces</taxon>
    </lineage>
</organism>
<dbReference type="RefSeq" id="WP_344394684.1">
    <property type="nucleotide sequence ID" value="NZ_BAAASJ010000099.1"/>
</dbReference>
<dbReference type="EMBL" id="BAAASJ010000099">
    <property type="protein sequence ID" value="GAA2653880.1"/>
    <property type="molecule type" value="Genomic_DNA"/>
</dbReference>
<evidence type="ECO:0000313" key="1">
    <source>
        <dbReference type="EMBL" id="GAA2653880.1"/>
    </source>
</evidence>
<evidence type="ECO:0000313" key="2">
    <source>
        <dbReference type="Proteomes" id="UP001500151"/>
    </source>
</evidence>
<proteinExistence type="predicted"/>
<name>A0ABN3RJU8_9ACTN</name>
<comment type="caution">
    <text evidence="1">The sequence shown here is derived from an EMBL/GenBank/DDBJ whole genome shotgun (WGS) entry which is preliminary data.</text>
</comment>
<protein>
    <submittedName>
        <fullName evidence="1">Uncharacterized protein</fullName>
    </submittedName>
</protein>
<reference evidence="1 2" key="1">
    <citation type="journal article" date="2019" name="Int. J. Syst. Evol. Microbiol.">
        <title>The Global Catalogue of Microorganisms (GCM) 10K type strain sequencing project: providing services to taxonomists for standard genome sequencing and annotation.</title>
        <authorList>
            <consortium name="The Broad Institute Genomics Platform"/>
            <consortium name="The Broad Institute Genome Sequencing Center for Infectious Disease"/>
            <person name="Wu L."/>
            <person name="Ma J."/>
        </authorList>
    </citation>
    <scope>NUCLEOTIDE SEQUENCE [LARGE SCALE GENOMIC DNA]</scope>
    <source>
        <strain evidence="1 2">JCM 4524</strain>
    </source>
</reference>
<accession>A0ABN3RJU8</accession>